<comment type="caution">
    <text evidence="7">The sequence shown here is derived from an EMBL/GenBank/DDBJ whole genome shotgun (WGS) entry which is preliminary data.</text>
</comment>
<evidence type="ECO:0000256" key="3">
    <source>
        <dbReference type="ARBA" id="ARBA00023002"/>
    </source>
</evidence>
<dbReference type="InterPro" id="IPR001041">
    <property type="entry name" value="2Fe-2S_ferredoxin-type"/>
</dbReference>
<dbReference type="PROSITE" id="PS00197">
    <property type="entry name" value="2FE2S_FER_1"/>
    <property type="match status" value="1"/>
</dbReference>
<dbReference type="PANTHER" id="PTHR44379">
    <property type="entry name" value="OXIDOREDUCTASE WITH IRON-SULFUR SUBUNIT"/>
    <property type="match status" value="1"/>
</dbReference>
<dbReference type="SUPFAM" id="SSF54292">
    <property type="entry name" value="2Fe-2S ferredoxin-like"/>
    <property type="match status" value="1"/>
</dbReference>
<evidence type="ECO:0000313" key="8">
    <source>
        <dbReference type="Proteomes" id="UP000547510"/>
    </source>
</evidence>
<name>A0A841CQF1_9PSEU</name>
<sequence>MKLTVTCTVNGREVRADCEPRRTLADFLRHDLGLTGVHVGCEQGACGSCTVLLDGATARSCCLLAVQVDGATVTTVEGLADNGVLGPLQEAFRSHHALQCGFCTPGMLATATELLRDNPRPTEAQIRTALSGHLCRCTGYQHIVDAVKAAADPGEPEAGEEQHRS</sequence>
<dbReference type="RefSeq" id="WP_184694090.1">
    <property type="nucleotide sequence ID" value="NZ_JACHJN010000007.1"/>
</dbReference>
<dbReference type="AlphaFoldDB" id="A0A841CQF1"/>
<dbReference type="CDD" id="cd00207">
    <property type="entry name" value="fer2"/>
    <property type="match status" value="1"/>
</dbReference>
<dbReference type="GO" id="GO:0043885">
    <property type="term" value="F:anaerobic carbon-monoxide dehydrogenase activity"/>
    <property type="evidence" value="ECO:0007669"/>
    <property type="project" value="UniProtKB-EC"/>
</dbReference>
<evidence type="ECO:0000256" key="2">
    <source>
        <dbReference type="ARBA" id="ARBA00022723"/>
    </source>
</evidence>
<evidence type="ECO:0000259" key="6">
    <source>
        <dbReference type="PROSITE" id="PS51085"/>
    </source>
</evidence>
<keyword evidence="5" id="KW-0411">Iron-sulfur</keyword>
<keyword evidence="4" id="KW-0408">Iron</keyword>
<dbReference type="SUPFAM" id="SSF47741">
    <property type="entry name" value="CO dehydrogenase ISP C-domain like"/>
    <property type="match status" value="1"/>
</dbReference>
<dbReference type="Pfam" id="PF01799">
    <property type="entry name" value="Fer2_2"/>
    <property type="match status" value="1"/>
</dbReference>
<keyword evidence="3 7" id="KW-0560">Oxidoreductase</keyword>
<dbReference type="EMBL" id="JACHJN010000007">
    <property type="protein sequence ID" value="MBB5958287.1"/>
    <property type="molecule type" value="Genomic_DNA"/>
</dbReference>
<keyword evidence="8" id="KW-1185">Reference proteome</keyword>
<dbReference type="InterPro" id="IPR006058">
    <property type="entry name" value="2Fe2S_fd_BS"/>
</dbReference>
<dbReference type="InterPro" id="IPR002888">
    <property type="entry name" value="2Fe-2S-bd"/>
</dbReference>
<evidence type="ECO:0000313" key="7">
    <source>
        <dbReference type="EMBL" id="MBB5958287.1"/>
    </source>
</evidence>
<dbReference type="PANTHER" id="PTHR44379:SF8">
    <property type="entry name" value="XANTHINE DEHYDROGENASE IRON-SULFUR-BINDING SUBUNIT XDHC-RELATED"/>
    <property type="match status" value="1"/>
</dbReference>
<organism evidence="7 8">
    <name type="scientific">Saccharothrix tamanrassetensis</name>
    <dbReference type="NCBI Taxonomy" id="1051531"/>
    <lineage>
        <taxon>Bacteria</taxon>
        <taxon>Bacillati</taxon>
        <taxon>Actinomycetota</taxon>
        <taxon>Actinomycetes</taxon>
        <taxon>Pseudonocardiales</taxon>
        <taxon>Pseudonocardiaceae</taxon>
        <taxon>Saccharothrix</taxon>
    </lineage>
</organism>
<dbReference type="EC" id="1.2.7.4" evidence="7"/>
<protein>
    <submittedName>
        <fullName evidence="7">Carbon-monoxide dehydrogenase small subunit</fullName>
        <ecNumber evidence="7">1.2.7.4</ecNumber>
    </submittedName>
</protein>
<dbReference type="InterPro" id="IPR036010">
    <property type="entry name" value="2Fe-2S_ferredoxin-like_sf"/>
</dbReference>
<evidence type="ECO:0000256" key="1">
    <source>
        <dbReference type="ARBA" id="ARBA00022714"/>
    </source>
</evidence>
<dbReference type="GO" id="GO:0051537">
    <property type="term" value="F:2 iron, 2 sulfur cluster binding"/>
    <property type="evidence" value="ECO:0007669"/>
    <property type="project" value="UniProtKB-KW"/>
</dbReference>
<dbReference type="Proteomes" id="UP000547510">
    <property type="component" value="Unassembled WGS sequence"/>
</dbReference>
<dbReference type="Gene3D" id="3.10.20.30">
    <property type="match status" value="1"/>
</dbReference>
<dbReference type="Pfam" id="PF00111">
    <property type="entry name" value="Fer2"/>
    <property type="match status" value="1"/>
</dbReference>
<evidence type="ECO:0000256" key="5">
    <source>
        <dbReference type="ARBA" id="ARBA00023014"/>
    </source>
</evidence>
<gene>
    <name evidence="7" type="ORF">FHS29_004895</name>
</gene>
<dbReference type="PROSITE" id="PS51085">
    <property type="entry name" value="2FE2S_FER_2"/>
    <property type="match status" value="1"/>
</dbReference>
<accession>A0A841CQF1</accession>
<dbReference type="InterPro" id="IPR036884">
    <property type="entry name" value="2Fe-2S-bd_dom_sf"/>
</dbReference>
<dbReference type="GO" id="GO:0046872">
    <property type="term" value="F:metal ion binding"/>
    <property type="evidence" value="ECO:0007669"/>
    <property type="project" value="UniProtKB-KW"/>
</dbReference>
<dbReference type="FunFam" id="1.10.150.120:FF:000003">
    <property type="entry name" value="Carbon monoxide dehydrogenase, small subunit"/>
    <property type="match status" value="1"/>
</dbReference>
<evidence type="ECO:0000256" key="4">
    <source>
        <dbReference type="ARBA" id="ARBA00023004"/>
    </source>
</evidence>
<feature type="domain" description="2Fe-2S ferredoxin-type" evidence="6">
    <location>
        <begin position="3"/>
        <end position="79"/>
    </location>
</feature>
<dbReference type="InterPro" id="IPR012675">
    <property type="entry name" value="Beta-grasp_dom_sf"/>
</dbReference>
<reference evidence="7 8" key="1">
    <citation type="submission" date="2020-08" db="EMBL/GenBank/DDBJ databases">
        <title>Genomic Encyclopedia of Type Strains, Phase III (KMG-III): the genomes of soil and plant-associated and newly described type strains.</title>
        <authorList>
            <person name="Whitman W."/>
        </authorList>
    </citation>
    <scope>NUCLEOTIDE SEQUENCE [LARGE SCALE GENOMIC DNA]</scope>
    <source>
        <strain evidence="7 8">CECT 8640</strain>
    </source>
</reference>
<keyword evidence="2" id="KW-0479">Metal-binding</keyword>
<keyword evidence="1" id="KW-0001">2Fe-2S</keyword>
<proteinExistence type="predicted"/>
<dbReference type="Gene3D" id="1.10.150.120">
    <property type="entry name" value="[2Fe-2S]-binding domain"/>
    <property type="match status" value="1"/>
</dbReference>
<dbReference type="InterPro" id="IPR051452">
    <property type="entry name" value="Diverse_Oxidoreductases"/>
</dbReference>